<dbReference type="Gene3D" id="3.30.530.20">
    <property type="match status" value="1"/>
</dbReference>
<keyword evidence="4" id="KW-1185">Reference proteome</keyword>
<dbReference type="Pfam" id="PF08327">
    <property type="entry name" value="AHSA1"/>
    <property type="match status" value="1"/>
</dbReference>
<dbReference type="InterPro" id="IPR023393">
    <property type="entry name" value="START-like_dom_sf"/>
</dbReference>
<gene>
    <name evidence="3" type="ORF">G7Y29_04915</name>
</gene>
<dbReference type="RefSeq" id="WP_165004732.1">
    <property type="nucleotide sequence ID" value="NZ_CP064955.1"/>
</dbReference>
<dbReference type="KEGG" id="cqn:G7Y29_04915"/>
<proteinExistence type="inferred from homology"/>
<reference evidence="3 4" key="1">
    <citation type="submission" date="2020-11" db="EMBL/GenBank/DDBJ databases">
        <title>Corynebacterium sp. MC1420.</title>
        <authorList>
            <person name="Zhou J."/>
        </authorList>
    </citation>
    <scope>NUCLEOTIDE SEQUENCE [LARGE SCALE GENOMIC DNA]</scope>
    <source>
        <strain evidence="3 4">MC1420</strain>
    </source>
</reference>
<protein>
    <submittedName>
        <fullName evidence="3">SRPBCC domain-containing protein</fullName>
    </submittedName>
</protein>
<organism evidence="3 4">
    <name type="scientific">Corynebacterium qintianiae</name>
    <dbReference type="NCBI Taxonomy" id="2709392"/>
    <lineage>
        <taxon>Bacteria</taxon>
        <taxon>Bacillati</taxon>
        <taxon>Actinomycetota</taxon>
        <taxon>Actinomycetes</taxon>
        <taxon>Mycobacteriales</taxon>
        <taxon>Corynebacteriaceae</taxon>
        <taxon>Corynebacterium</taxon>
    </lineage>
</organism>
<comment type="similarity">
    <text evidence="1">Belongs to the AHA1 family.</text>
</comment>
<evidence type="ECO:0000259" key="2">
    <source>
        <dbReference type="Pfam" id="PF08327"/>
    </source>
</evidence>
<sequence>MTEHTIDPIPTGILNRQPAACDLMLSRDVPVDAAAAWTFLTNPEKTALWYGHWVGTGELDKPVRISMAFENGDNIVEMIPTECDRPSRLRLVSQGGFAWDVAFDLTQEAEGTKILFTHYDVDLDQLHEIGPGWEFYLDRLVGAVVDKRMPAWDAYFPAQQNYYRALTSGN</sequence>
<dbReference type="SUPFAM" id="SSF55961">
    <property type="entry name" value="Bet v1-like"/>
    <property type="match status" value="1"/>
</dbReference>
<dbReference type="EMBL" id="CP064955">
    <property type="protein sequence ID" value="QPK84112.1"/>
    <property type="molecule type" value="Genomic_DNA"/>
</dbReference>
<dbReference type="InterPro" id="IPR013538">
    <property type="entry name" value="ASHA1/2-like_C"/>
</dbReference>
<accession>A0A7T0KP57</accession>
<name>A0A7T0KP57_9CORY</name>
<evidence type="ECO:0000313" key="3">
    <source>
        <dbReference type="EMBL" id="QPK84112.1"/>
    </source>
</evidence>
<dbReference type="AlphaFoldDB" id="A0A7T0KP57"/>
<evidence type="ECO:0000313" key="4">
    <source>
        <dbReference type="Proteomes" id="UP000594586"/>
    </source>
</evidence>
<feature type="domain" description="Activator of Hsp90 ATPase homologue 1/2-like C-terminal" evidence="2">
    <location>
        <begin position="33"/>
        <end position="142"/>
    </location>
</feature>
<evidence type="ECO:0000256" key="1">
    <source>
        <dbReference type="ARBA" id="ARBA00006817"/>
    </source>
</evidence>
<dbReference type="Proteomes" id="UP000594586">
    <property type="component" value="Chromosome"/>
</dbReference>